<organism evidence="1 2">
    <name type="scientific">Candidatus Nitrospira kreftii</name>
    <dbReference type="NCBI Taxonomy" id="2652173"/>
    <lineage>
        <taxon>Bacteria</taxon>
        <taxon>Pseudomonadati</taxon>
        <taxon>Nitrospirota</taxon>
        <taxon>Nitrospiria</taxon>
        <taxon>Nitrospirales</taxon>
        <taxon>Nitrospiraceae</taxon>
        <taxon>Nitrospira</taxon>
    </lineage>
</organism>
<accession>A0A7S8FB22</accession>
<dbReference type="GO" id="GO:0003676">
    <property type="term" value="F:nucleic acid binding"/>
    <property type="evidence" value="ECO:0007669"/>
    <property type="project" value="InterPro"/>
</dbReference>
<dbReference type="InterPro" id="IPR011856">
    <property type="entry name" value="tRNA_endonuc-like_dom_sf"/>
</dbReference>
<dbReference type="Proteomes" id="UP000593737">
    <property type="component" value="Chromosome"/>
</dbReference>
<dbReference type="EMBL" id="CP047423">
    <property type="protein sequence ID" value="QPD02794.1"/>
    <property type="molecule type" value="Genomic_DNA"/>
</dbReference>
<evidence type="ECO:0000313" key="2">
    <source>
        <dbReference type="Proteomes" id="UP000593737"/>
    </source>
</evidence>
<sequence length="409" mass="47121">MDVATDDQAKAVLQLLEKAAAILREEKDENQATARRFNIFSALRVERSELPHSRFLAYLLDPQGLHDQNDLFLRAFLKDVLQEQIERAGLLNLTESKVATELSTEYGNLDIVITLSDKQIIVIENKVDAGEGEDQLKRYQSWLNKQPGGPHRLVFLTPDGRAPFSCDSADMKKVKRVSYEMIADLLDKLRDMVPAPLEVVLGQYTNLWRSIPMNEKLLELLRDPRSFGTAVDISKAVEEIQEEERRQFLNRIYEDLKNRLSHSKFGEYWDVPIPTTGKYSRVGLLWRGRRNDWKGYFAVFCEAQERNWKDIFIGICRGAEVLPDKQDMLDKEISQRLGNEHGQKSPRSFPCWTGGLYMRELVGRKAMDAKELISGGEQLSKLVADKLWGLFETYREDLEKLNCNYPYAP</sequence>
<gene>
    <name evidence="1" type="ORF">Nkreftii_000568</name>
</gene>
<dbReference type="KEGG" id="nkf:Nkreftii_000568"/>
<name>A0A7S8FB22_9BACT</name>
<evidence type="ECO:0000313" key="1">
    <source>
        <dbReference type="EMBL" id="QPD02794.1"/>
    </source>
</evidence>
<protein>
    <submittedName>
        <fullName evidence="1">Putative PD-(D/E)XK nuclease superfamily protein</fullName>
    </submittedName>
</protein>
<proteinExistence type="predicted"/>
<dbReference type="InterPro" id="IPR029470">
    <property type="entry name" value="PDDEXK_4"/>
</dbReference>
<dbReference type="AlphaFoldDB" id="A0A7S8FB22"/>
<dbReference type="Pfam" id="PF14281">
    <property type="entry name" value="PDDEXK_4"/>
    <property type="match status" value="1"/>
</dbReference>
<reference evidence="1 2" key="1">
    <citation type="journal article" date="2020" name="ISME J.">
        <title>Enrichment and physiological characterization of a novel comammox Nitrospira indicates ammonium inhibition of complete nitrification.</title>
        <authorList>
            <person name="Sakoula D."/>
            <person name="Koch H."/>
            <person name="Frank J."/>
            <person name="Jetten M.S.M."/>
            <person name="van Kessel M.A.H.J."/>
            <person name="Lucker S."/>
        </authorList>
    </citation>
    <scope>NUCLEOTIDE SEQUENCE [LARGE SCALE GENOMIC DNA]</scope>
    <source>
        <strain evidence="1">Comreactor17</strain>
    </source>
</reference>
<dbReference type="Gene3D" id="3.40.1350.10">
    <property type="match status" value="1"/>
</dbReference>